<dbReference type="OrthoDB" id="7632584at2"/>
<evidence type="ECO:0000313" key="3">
    <source>
        <dbReference type="Proteomes" id="UP000245168"/>
    </source>
</evidence>
<proteinExistence type="predicted"/>
<accession>A0A2U2BRJ2</accession>
<keyword evidence="1" id="KW-0472">Membrane</keyword>
<sequence length="292" mass="28600">MRWIDPGAVRAAFAFPLAHPAVVGAGALAWALAAAGFSAVLLVGASGAGGAGLGALALAALAFAALVVAVSAWARAALGDSSPGGFAGLRLGGDEARLAIAFGLVLVLVFTVLGTAGLLALAVVLGVTLVAAARAGVAGEPGAAIDTFALLNAGEWVVVGAVGLAFAGFAAWFLARLAMTVPATVGRGKAQILAAWPLTAGRVGELVVSALIIAAPGALVLWGLDRVFAGAAGSVEAAQAHPAAFVGAVLVGELARMVLIVAPLTTFLCNRYMKFSTSGAAPDAEGETRGDE</sequence>
<name>A0A2U2BRJ2_9PROT</name>
<organism evidence="2 3">
    <name type="scientific">Marinicauda salina</name>
    <dbReference type="NCBI Taxonomy" id="2135793"/>
    <lineage>
        <taxon>Bacteria</taxon>
        <taxon>Pseudomonadati</taxon>
        <taxon>Pseudomonadota</taxon>
        <taxon>Alphaproteobacteria</taxon>
        <taxon>Maricaulales</taxon>
        <taxon>Maricaulaceae</taxon>
        <taxon>Marinicauda</taxon>
    </lineage>
</organism>
<evidence type="ECO:0000256" key="1">
    <source>
        <dbReference type="SAM" id="Phobius"/>
    </source>
</evidence>
<feature type="transmembrane region" description="Helical" evidence="1">
    <location>
        <begin position="244"/>
        <end position="269"/>
    </location>
</feature>
<comment type="caution">
    <text evidence="2">The sequence shown here is derived from an EMBL/GenBank/DDBJ whole genome shotgun (WGS) entry which is preliminary data.</text>
</comment>
<gene>
    <name evidence="2" type="ORF">DDZ18_12810</name>
</gene>
<evidence type="ECO:0000313" key="2">
    <source>
        <dbReference type="EMBL" id="PWE16637.1"/>
    </source>
</evidence>
<dbReference type="AlphaFoldDB" id="A0A2U2BRJ2"/>
<reference evidence="3" key="1">
    <citation type="submission" date="2018-05" db="EMBL/GenBank/DDBJ databases">
        <authorList>
            <person name="Liu B.-T."/>
        </authorList>
    </citation>
    <scope>NUCLEOTIDE SEQUENCE [LARGE SCALE GENOMIC DNA]</scope>
    <source>
        <strain evidence="3">WD6-1</strain>
    </source>
</reference>
<feature type="transmembrane region" description="Helical" evidence="1">
    <location>
        <begin position="206"/>
        <end position="224"/>
    </location>
</feature>
<dbReference type="Proteomes" id="UP000245168">
    <property type="component" value="Unassembled WGS sequence"/>
</dbReference>
<feature type="transmembrane region" description="Helical" evidence="1">
    <location>
        <begin position="157"/>
        <end position="179"/>
    </location>
</feature>
<keyword evidence="1" id="KW-0812">Transmembrane</keyword>
<dbReference type="RefSeq" id="WP_109253792.1">
    <property type="nucleotide sequence ID" value="NZ_QEXV01000006.1"/>
</dbReference>
<feature type="transmembrane region" description="Helical" evidence="1">
    <location>
        <begin position="55"/>
        <end position="76"/>
    </location>
</feature>
<feature type="transmembrane region" description="Helical" evidence="1">
    <location>
        <begin position="20"/>
        <end position="43"/>
    </location>
</feature>
<dbReference type="EMBL" id="QEXV01000006">
    <property type="protein sequence ID" value="PWE16637.1"/>
    <property type="molecule type" value="Genomic_DNA"/>
</dbReference>
<feature type="transmembrane region" description="Helical" evidence="1">
    <location>
        <begin position="118"/>
        <end position="137"/>
    </location>
</feature>
<evidence type="ECO:0008006" key="4">
    <source>
        <dbReference type="Google" id="ProtNLM"/>
    </source>
</evidence>
<keyword evidence="3" id="KW-1185">Reference proteome</keyword>
<keyword evidence="1" id="KW-1133">Transmembrane helix</keyword>
<protein>
    <recommendedName>
        <fullName evidence="4">Glycerophosphoryl diester phosphodiesterase membrane domain-containing protein</fullName>
    </recommendedName>
</protein>